<evidence type="ECO:0000256" key="3">
    <source>
        <dbReference type="ARBA" id="ARBA00047549"/>
    </source>
</evidence>
<dbReference type="EC" id="2.8.1.1" evidence="1"/>
<organism evidence="5 6">
    <name type="scientific">Faecalicatena fissicatena</name>
    <dbReference type="NCBI Taxonomy" id="290055"/>
    <lineage>
        <taxon>Bacteria</taxon>
        <taxon>Bacillati</taxon>
        <taxon>Bacillota</taxon>
        <taxon>Clostridia</taxon>
        <taxon>Lachnospirales</taxon>
        <taxon>Lachnospiraceae</taxon>
        <taxon>Faecalicatena</taxon>
    </lineage>
</organism>
<dbReference type="EMBL" id="JACLYY010000003">
    <property type="protein sequence ID" value="MBM6737348.1"/>
    <property type="molecule type" value="Genomic_DNA"/>
</dbReference>
<dbReference type="Gene3D" id="3.40.250.10">
    <property type="entry name" value="Rhodanese-like domain"/>
    <property type="match status" value="2"/>
</dbReference>
<dbReference type="InterPro" id="IPR001763">
    <property type="entry name" value="Rhodanese-like_dom"/>
</dbReference>
<dbReference type="SUPFAM" id="SSF52821">
    <property type="entry name" value="Rhodanese/Cell cycle control phosphatase"/>
    <property type="match status" value="2"/>
</dbReference>
<gene>
    <name evidence="5" type="ORF">H7U36_04390</name>
</gene>
<dbReference type="PROSITE" id="PS50206">
    <property type="entry name" value="RHODANESE_3"/>
    <property type="match status" value="2"/>
</dbReference>
<evidence type="ECO:0000259" key="4">
    <source>
        <dbReference type="PROSITE" id="PS50206"/>
    </source>
</evidence>
<dbReference type="SMART" id="SM00450">
    <property type="entry name" value="RHOD"/>
    <property type="match status" value="2"/>
</dbReference>
<feature type="domain" description="Rhodanese" evidence="4">
    <location>
        <begin position="103"/>
        <end position="218"/>
    </location>
</feature>
<dbReference type="InterPro" id="IPR036873">
    <property type="entry name" value="Rhodanese-like_dom_sf"/>
</dbReference>
<comment type="catalytic activity">
    <reaction evidence="3">
        <text>thiosulfate + hydrogen cyanide = thiocyanate + sulfite + 2 H(+)</text>
        <dbReference type="Rhea" id="RHEA:16881"/>
        <dbReference type="ChEBI" id="CHEBI:15378"/>
        <dbReference type="ChEBI" id="CHEBI:17359"/>
        <dbReference type="ChEBI" id="CHEBI:18022"/>
        <dbReference type="ChEBI" id="CHEBI:18407"/>
        <dbReference type="ChEBI" id="CHEBI:33542"/>
        <dbReference type="EC" id="2.8.1.1"/>
    </reaction>
</comment>
<proteinExistence type="predicted"/>
<dbReference type="PANTHER" id="PTHR43855:SF1">
    <property type="entry name" value="THIOSULFATE SULFURTRANSFERASE"/>
    <property type="match status" value="1"/>
</dbReference>
<keyword evidence="6" id="KW-1185">Reference proteome</keyword>
<comment type="caution">
    <text evidence="5">The sequence shown here is derived from an EMBL/GenBank/DDBJ whole genome shotgun (WGS) entry which is preliminary data.</text>
</comment>
<evidence type="ECO:0000313" key="5">
    <source>
        <dbReference type="EMBL" id="MBM6737348.1"/>
    </source>
</evidence>
<feature type="domain" description="Rhodanese" evidence="4">
    <location>
        <begin position="247"/>
        <end position="352"/>
    </location>
</feature>
<sequence>MKSIVIEGVRCKYADRVLRERGIIVSFRKKVLVLCLTAVLAVITGCSGNDADDPVPAVTDKIDDDVQYKQEEDKVEEEETIPDDGHFHGEYVVTGDYAKDRIGAEDALFIDARGWQKAVLGTLKGAIATTWQDLCTCQEGQAGDAGWGKIPAPDDLEKRLGELGITKDKEIIVFADTVDGWGDDARLVWEFLAAGFADVKMIDGGYAAAKAAGAETQLFASGAEPGEVTVDKIDNTHVMTTEELQENYDDYTIVDVRTDEEYNGAILYNEAQGGHLPGAIHVRYTDLFQEDGTLKPNQELIEMFESAGVDKDDKVVTYCTGGIRSAYTQLVLEMCGYENTWNYDQSFWRWSVVGEVE</sequence>
<accession>A0ABS2E6T6</accession>
<dbReference type="CDD" id="cd01449">
    <property type="entry name" value="TST_Repeat_2"/>
    <property type="match status" value="1"/>
</dbReference>
<evidence type="ECO:0000256" key="2">
    <source>
        <dbReference type="ARBA" id="ARBA00022737"/>
    </source>
</evidence>
<dbReference type="Proteomes" id="UP000716906">
    <property type="component" value="Unassembled WGS sequence"/>
</dbReference>
<dbReference type="InterPro" id="IPR051126">
    <property type="entry name" value="Thiosulfate_sulfurtransferase"/>
</dbReference>
<evidence type="ECO:0000256" key="1">
    <source>
        <dbReference type="ARBA" id="ARBA00012245"/>
    </source>
</evidence>
<evidence type="ECO:0000313" key="6">
    <source>
        <dbReference type="Proteomes" id="UP000716906"/>
    </source>
</evidence>
<keyword evidence="2" id="KW-0677">Repeat</keyword>
<dbReference type="PANTHER" id="PTHR43855">
    <property type="entry name" value="THIOSULFATE SULFURTRANSFERASE"/>
    <property type="match status" value="1"/>
</dbReference>
<dbReference type="RefSeq" id="WP_138304739.1">
    <property type="nucleotide sequence ID" value="NZ_JACLYY010000003.1"/>
</dbReference>
<reference evidence="5 6" key="1">
    <citation type="journal article" date="2021" name="Sci. Rep.">
        <title>The distribution of antibiotic resistance genes in chicken gut microbiota commensals.</title>
        <authorList>
            <person name="Juricova H."/>
            <person name="Matiasovicova J."/>
            <person name="Kubasova T."/>
            <person name="Cejkova D."/>
            <person name="Rychlik I."/>
        </authorList>
    </citation>
    <scope>NUCLEOTIDE SEQUENCE [LARGE SCALE GENOMIC DNA]</scope>
    <source>
        <strain evidence="5 6">An773</strain>
    </source>
</reference>
<protein>
    <recommendedName>
        <fullName evidence="1">thiosulfate sulfurtransferase</fullName>
        <ecNumber evidence="1">2.8.1.1</ecNumber>
    </recommendedName>
</protein>
<name>A0ABS2E6T6_9FIRM</name>
<dbReference type="Pfam" id="PF00581">
    <property type="entry name" value="Rhodanese"/>
    <property type="match status" value="2"/>
</dbReference>